<keyword evidence="3 5" id="KW-0347">Helicase</keyword>
<protein>
    <submittedName>
        <fullName evidence="7">UvrD-helicase domain-containing protein</fullName>
    </submittedName>
</protein>
<evidence type="ECO:0000256" key="5">
    <source>
        <dbReference type="PROSITE-ProRule" id="PRU00560"/>
    </source>
</evidence>
<proteinExistence type="predicted"/>
<keyword evidence="1 5" id="KW-0547">Nucleotide-binding</keyword>
<dbReference type="GO" id="GO:0005524">
    <property type="term" value="F:ATP binding"/>
    <property type="evidence" value="ECO:0007669"/>
    <property type="project" value="UniProtKB-UniRule"/>
</dbReference>
<dbReference type="Proteomes" id="UP001138621">
    <property type="component" value="Unassembled WGS sequence"/>
</dbReference>
<evidence type="ECO:0000313" key="8">
    <source>
        <dbReference type="Proteomes" id="UP001138621"/>
    </source>
</evidence>
<keyword evidence="2 5" id="KW-0378">Hydrolase</keyword>
<dbReference type="GO" id="GO:0016787">
    <property type="term" value="F:hydrolase activity"/>
    <property type="evidence" value="ECO:0007669"/>
    <property type="project" value="UniProtKB-UniRule"/>
</dbReference>
<dbReference type="PANTHER" id="PTHR11070">
    <property type="entry name" value="UVRD / RECB / PCRA DNA HELICASE FAMILY MEMBER"/>
    <property type="match status" value="1"/>
</dbReference>
<dbReference type="GO" id="GO:0003677">
    <property type="term" value="F:DNA binding"/>
    <property type="evidence" value="ECO:0007669"/>
    <property type="project" value="InterPro"/>
</dbReference>
<evidence type="ECO:0000256" key="3">
    <source>
        <dbReference type="ARBA" id="ARBA00022806"/>
    </source>
</evidence>
<feature type="domain" description="UvrD-like helicase ATP-binding" evidence="6">
    <location>
        <begin position="111"/>
        <end position="605"/>
    </location>
</feature>
<dbReference type="SUPFAM" id="SSF52540">
    <property type="entry name" value="P-loop containing nucleoside triphosphate hydrolases"/>
    <property type="match status" value="1"/>
</dbReference>
<gene>
    <name evidence="7" type="ORF">G7024_20190</name>
</gene>
<dbReference type="InterPro" id="IPR014016">
    <property type="entry name" value="UvrD-like_ATP-bd"/>
</dbReference>
<dbReference type="RefSeq" id="WP_181122312.1">
    <property type="nucleotide sequence ID" value="NZ_JAAMRD010000020.1"/>
</dbReference>
<evidence type="ECO:0000313" key="7">
    <source>
        <dbReference type="EMBL" id="MBA1306721.1"/>
    </source>
</evidence>
<keyword evidence="4 5" id="KW-0067">ATP-binding</keyword>
<dbReference type="InterPro" id="IPR000212">
    <property type="entry name" value="DNA_helicase_UvrD/REP"/>
</dbReference>
<dbReference type="AlphaFoldDB" id="A0AA40RVR6"/>
<reference evidence="7" key="1">
    <citation type="submission" date="2020-02" db="EMBL/GenBank/DDBJ databases">
        <title>Synteny-based analysis reveals conserved mechanism for high triclosan tolerance in Pseudomonas, as well as instances of horizontal transfer.</title>
        <authorList>
            <person name="Mcfarland A.G."/>
            <person name="Bertucci H.K."/>
            <person name="Litmann E."/>
            <person name="Shen J."/>
            <person name="Huttenhower C."/>
            <person name="Hartmann E.M."/>
        </authorList>
    </citation>
    <scope>NUCLEOTIDE SEQUENCE</scope>
    <source>
        <strain evidence="7">109A1</strain>
    </source>
</reference>
<dbReference type="InterPro" id="IPR027417">
    <property type="entry name" value="P-loop_NTPase"/>
</dbReference>
<evidence type="ECO:0000256" key="2">
    <source>
        <dbReference type="ARBA" id="ARBA00022801"/>
    </source>
</evidence>
<evidence type="ECO:0000259" key="6">
    <source>
        <dbReference type="PROSITE" id="PS51198"/>
    </source>
</evidence>
<dbReference type="PANTHER" id="PTHR11070:SF63">
    <property type="entry name" value="DNA HELICASE IV"/>
    <property type="match status" value="1"/>
</dbReference>
<name>A0AA40RVR6_STUST</name>
<feature type="binding site" evidence="5">
    <location>
        <begin position="132"/>
        <end position="139"/>
    </location>
    <ligand>
        <name>ATP</name>
        <dbReference type="ChEBI" id="CHEBI:30616"/>
    </ligand>
</feature>
<evidence type="ECO:0000256" key="1">
    <source>
        <dbReference type="ARBA" id="ARBA00022741"/>
    </source>
</evidence>
<evidence type="ECO:0000256" key="4">
    <source>
        <dbReference type="ARBA" id="ARBA00022840"/>
    </source>
</evidence>
<dbReference type="Gene3D" id="3.40.50.300">
    <property type="entry name" value="P-loop containing nucleotide triphosphate hydrolases"/>
    <property type="match status" value="2"/>
</dbReference>
<dbReference type="GO" id="GO:0043138">
    <property type="term" value="F:3'-5' DNA helicase activity"/>
    <property type="evidence" value="ECO:0007669"/>
    <property type="project" value="TreeGrafter"/>
</dbReference>
<dbReference type="PROSITE" id="PS51198">
    <property type="entry name" value="UVRD_HELICASE_ATP_BIND"/>
    <property type="match status" value="1"/>
</dbReference>
<accession>A0AA40RVR6</accession>
<dbReference type="Pfam" id="PF00580">
    <property type="entry name" value="UvrD-helicase"/>
    <property type="match status" value="1"/>
</dbReference>
<comment type="caution">
    <text evidence="7">The sequence shown here is derived from an EMBL/GenBank/DDBJ whole genome shotgun (WGS) entry which is preliminary data.</text>
</comment>
<dbReference type="EMBL" id="JAAMRD010000020">
    <property type="protein sequence ID" value="MBA1306721.1"/>
    <property type="molecule type" value="Genomic_DNA"/>
</dbReference>
<sequence>MTISMQPPTSNDDLPYHKKVAADLLAAGLDLLGGRHPGSWEEGHKSALNEIAAQRPNEPQVVRITLEYRSDHLASVPQRDSMIFGLQRLNATPESKSKMRADAGRYLAPDQQPTADQWKGVFSGSATTSIVGAAGTGKTLTLLLRVIYLHLYLHVPLSEITILTLSRESRQDTATELQRILEAWKREISLEVALGVVKTARSAVIEQIRSVAGLAGSMPFEVLSDAHLSALDDGRPFDSALTDRQRMEMEKCFNTLYRSNKRFAELVRAMFAASLRVRSLPVDHPEVVKRAPLAWKLSDVDGELCDTVEALWTNAGMWPLEGIQAARKQFSLRGRVYSCSGYVPQLNMHVVLGFDRSEDRYTRRSPTEGLETYKEVAIKRTLLQSYFGEPLIHLDSYHEARALVEALKAIATTPPAFEYSLGGSCRHPLLVLYNEAATLIDTLGLEVATVPGRLNFLANDPDAAFFESLAIFWQVLERSLALLDPPSFPYGRLFDLLSDRHAETLRYVPMSVLGQCRHLLVDNAEDHPVPVGNWLRGVLSELRRRDASQDVTIHLCATLTVAGDVCQWVYGTFGTSPKLLTDVEELFTSSSGGIHIQLMESFRSHQLLVDAGQNLMRNQSTAWGRATKAAARAARDPAPVMMLEMEPAILLSLCLDAFKDNRKVLVLINDDQDRAWVDGSIGDLIREERAAGGQRIRVRTFRKAKALEADVVILVGDPAAGAFRWYRNQLYRLAGFCAGGDVTPADTVEEGEALRLAYVAITRARRRAYWFPNRAAGGAGRSATTLTSMSTELFRPES</sequence>
<organism evidence="7 8">
    <name type="scientific">Stutzerimonas stutzeri</name>
    <name type="common">Pseudomonas stutzeri</name>
    <dbReference type="NCBI Taxonomy" id="316"/>
    <lineage>
        <taxon>Bacteria</taxon>
        <taxon>Pseudomonadati</taxon>
        <taxon>Pseudomonadota</taxon>
        <taxon>Gammaproteobacteria</taxon>
        <taxon>Pseudomonadales</taxon>
        <taxon>Pseudomonadaceae</taxon>
        <taxon>Stutzerimonas</taxon>
    </lineage>
</organism>
<dbReference type="GO" id="GO:0000725">
    <property type="term" value="P:recombinational repair"/>
    <property type="evidence" value="ECO:0007669"/>
    <property type="project" value="TreeGrafter"/>
</dbReference>
<dbReference type="GO" id="GO:0005829">
    <property type="term" value="C:cytosol"/>
    <property type="evidence" value="ECO:0007669"/>
    <property type="project" value="TreeGrafter"/>
</dbReference>